<reference evidence="2" key="1">
    <citation type="submission" date="2022-07" db="EMBL/GenBank/DDBJ databases">
        <title>Chromosome-level genome of Muraenolepis orangiensis.</title>
        <authorList>
            <person name="Kim J."/>
        </authorList>
    </citation>
    <scope>NUCLEOTIDE SEQUENCE</scope>
    <source>
        <strain evidence="2">KU_S4_2022</strain>
        <tissue evidence="2">Muscle</tissue>
    </source>
</reference>
<sequence>MLGPSPLPGSSLLPCPSPLPGPSPPSSPTKSFHFSSTGESDDWDTPLQVEHGELLPQVKTPPVRFGLSEAWKLTCLTESQVALDKGGILQGKSWAQIQLEDEEKVESLVQQFRHTPFLCYFDTESLARYGRRSLVKRRHDQNQEAAGLLPLLDHHEDDHEDLRQEAEPVCTRKRRAFRMASRCQ</sequence>
<comment type="caution">
    <text evidence="2">The sequence shown here is derived from an EMBL/GenBank/DDBJ whole genome shotgun (WGS) entry which is preliminary data.</text>
</comment>
<dbReference type="AlphaFoldDB" id="A0A9Q0I5M0"/>
<organism evidence="2 3">
    <name type="scientific">Muraenolepis orangiensis</name>
    <name type="common">Patagonian moray cod</name>
    <dbReference type="NCBI Taxonomy" id="630683"/>
    <lineage>
        <taxon>Eukaryota</taxon>
        <taxon>Metazoa</taxon>
        <taxon>Chordata</taxon>
        <taxon>Craniata</taxon>
        <taxon>Vertebrata</taxon>
        <taxon>Euteleostomi</taxon>
        <taxon>Actinopterygii</taxon>
        <taxon>Neopterygii</taxon>
        <taxon>Teleostei</taxon>
        <taxon>Neoteleostei</taxon>
        <taxon>Acanthomorphata</taxon>
        <taxon>Zeiogadaria</taxon>
        <taxon>Gadariae</taxon>
        <taxon>Gadiformes</taxon>
        <taxon>Muraenolepidoidei</taxon>
        <taxon>Muraenolepididae</taxon>
        <taxon>Muraenolepis</taxon>
    </lineage>
</organism>
<keyword evidence="3" id="KW-1185">Reference proteome</keyword>
<proteinExistence type="predicted"/>
<feature type="compositionally biased region" description="Polar residues" evidence="1">
    <location>
        <begin position="29"/>
        <end position="38"/>
    </location>
</feature>
<name>A0A9Q0I5M0_9TELE</name>
<dbReference type="OrthoDB" id="9905711at2759"/>
<evidence type="ECO:0000313" key="2">
    <source>
        <dbReference type="EMBL" id="KAJ3584486.1"/>
    </source>
</evidence>
<evidence type="ECO:0000313" key="3">
    <source>
        <dbReference type="Proteomes" id="UP001148018"/>
    </source>
</evidence>
<feature type="compositionally biased region" description="Low complexity" evidence="1">
    <location>
        <begin position="1"/>
        <end position="14"/>
    </location>
</feature>
<evidence type="ECO:0000256" key="1">
    <source>
        <dbReference type="SAM" id="MobiDB-lite"/>
    </source>
</evidence>
<feature type="compositionally biased region" description="Pro residues" evidence="1">
    <location>
        <begin position="15"/>
        <end position="27"/>
    </location>
</feature>
<dbReference type="EMBL" id="JANIIK010000119">
    <property type="protein sequence ID" value="KAJ3584486.1"/>
    <property type="molecule type" value="Genomic_DNA"/>
</dbReference>
<feature type="region of interest" description="Disordered" evidence="1">
    <location>
        <begin position="1"/>
        <end position="45"/>
    </location>
</feature>
<protein>
    <submittedName>
        <fullName evidence="2">Uncharacterized protein</fullName>
    </submittedName>
</protein>
<gene>
    <name evidence="2" type="ORF">NHX12_014981</name>
</gene>
<accession>A0A9Q0I5M0</accession>
<dbReference type="Proteomes" id="UP001148018">
    <property type="component" value="Unassembled WGS sequence"/>
</dbReference>